<sequence>MDGSPDLPGYAPAVVGAAAAGPGVAAAGPGSRAVHLGVPDVPGCLDAPRRGSPTGNRGLGRLPLGSSYEFLLMADQRSAPPWIRPPPSRQNDMCLAGSDPEVARDGVG</sequence>
<protein>
    <submittedName>
        <fullName evidence="2">Uncharacterized protein</fullName>
    </submittedName>
</protein>
<keyword evidence="3" id="KW-1185">Reference proteome</keyword>
<accession>A0ABP3IQZ8</accession>
<reference evidence="3" key="1">
    <citation type="journal article" date="2019" name="Int. J. Syst. Evol. Microbiol.">
        <title>The Global Catalogue of Microorganisms (GCM) 10K type strain sequencing project: providing services to taxonomists for standard genome sequencing and annotation.</title>
        <authorList>
            <consortium name="The Broad Institute Genomics Platform"/>
            <consortium name="The Broad Institute Genome Sequencing Center for Infectious Disease"/>
            <person name="Wu L."/>
            <person name="Ma J."/>
        </authorList>
    </citation>
    <scope>NUCLEOTIDE SEQUENCE [LARGE SCALE GENOMIC DNA]</scope>
    <source>
        <strain evidence="3">JCM 4788</strain>
    </source>
</reference>
<evidence type="ECO:0000256" key="1">
    <source>
        <dbReference type="SAM" id="MobiDB-lite"/>
    </source>
</evidence>
<feature type="region of interest" description="Disordered" evidence="1">
    <location>
        <begin position="79"/>
        <end position="108"/>
    </location>
</feature>
<organism evidence="2 3">
    <name type="scientific">Streptomyces luteireticuli</name>
    <dbReference type="NCBI Taxonomy" id="173858"/>
    <lineage>
        <taxon>Bacteria</taxon>
        <taxon>Bacillati</taxon>
        <taxon>Actinomycetota</taxon>
        <taxon>Actinomycetes</taxon>
        <taxon>Kitasatosporales</taxon>
        <taxon>Streptomycetaceae</taxon>
        <taxon>Streptomyces</taxon>
    </lineage>
</organism>
<dbReference type="Proteomes" id="UP001500879">
    <property type="component" value="Unassembled WGS sequence"/>
</dbReference>
<proteinExistence type="predicted"/>
<evidence type="ECO:0000313" key="2">
    <source>
        <dbReference type="EMBL" id="GAA0417971.1"/>
    </source>
</evidence>
<dbReference type="EMBL" id="BAAABX010000048">
    <property type="protein sequence ID" value="GAA0417971.1"/>
    <property type="molecule type" value="Genomic_DNA"/>
</dbReference>
<comment type="caution">
    <text evidence="2">The sequence shown here is derived from an EMBL/GenBank/DDBJ whole genome shotgun (WGS) entry which is preliminary data.</text>
</comment>
<evidence type="ECO:0000313" key="3">
    <source>
        <dbReference type="Proteomes" id="UP001500879"/>
    </source>
</evidence>
<gene>
    <name evidence="2" type="ORF">GCM10010357_44130</name>
</gene>
<name>A0ABP3IQZ8_9ACTN</name>